<organism evidence="6 7">
    <name type="scientific">Roridomyces roridus</name>
    <dbReference type="NCBI Taxonomy" id="1738132"/>
    <lineage>
        <taxon>Eukaryota</taxon>
        <taxon>Fungi</taxon>
        <taxon>Dikarya</taxon>
        <taxon>Basidiomycota</taxon>
        <taxon>Agaricomycotina</taxon>
        <taxon>Agaricomycetes</taxon>
        <taxon>Agaricomycetidae</taxon>
        <taxon>Agaricales</taxon>
        <taxon>Marasmiineae</taxon>
        <taxon>Mycenaceae</taxon>
        <taxon>Roridomyces</taxon>
    </lineage>
</organism>
<proteinExistence type="predicted"/>
<accession>A0AAD7FB46</accession>
<dbReference type="Proteomes" id="UP001221142">
    <property type="component" value="Unassembled WGS sequence"/>
</dbReference>
<evidence type="ECO:0000313" key="7">
    <source>
        <dbReference type="Proteomes" id="UP001221142"/>
    </source>
</evidence>
<dbReference type="EMBL" id="JARKIF010000037">
    <property type="protein sequence ID" value="KAJ7609888.1"/>
    <property type="molecule type" value="Genomic_DNA"/>
</dbReference>
<gene>
    <name evidence="6" type="ORF">FB45DRAFT_1066450</name>
</gene>
<dbReference type="GO" id="GO:0008270">
    <property type="term" value="F:zinc ion binding"/>
    <property type="evidence" value="ECO:0007669"/>
    <property type="project" value="UniProtKB-KW"/>
</dbReference>
<evidence type="ECO:0000256" key="4">
    <source>
        <dbReference type="PROSITE-ProRule" id="PRU00134"/>
    </source>
</evidence>
<dbReference type="InterPro" id="IPR002893">
    <property type="entry name" value="Znf_MYND"/>
</dbReference>
<feature type="domain" description="MYND-type" evidence="5">
    <location>
        <begin position="442"/>
        <end position="484"/>
    </location>
</feature>
<evidence type="ECO:0000256" key="1">
    <source>
        <dbReference type="ARBA" id="ARBA00022723"/>
    </source>
</evidence>
<dbReference type="Gene3D" id="6.10.140.2220">
    <property type="match status" value="1"/>
</dbReference>
<dbReference type="SUPFAM" id="SSF144232">
    <property type="entry name" value="HIT/MYND zinc finger-like"/>
    <property type="match status" value="1"/>
</dbReference>
<sequence>MHPVLQMKNIRRLPPSIRDIVSKAAGKSRTSTDVATARRILDVHPSLSSSQRLAFLPVFFANLDPEKIPTSDDLDNPLRQPVTREDVLCALSSLDAVLNLTAPEDVGPSLWPRVWAWFDFVHVHRDLFIGIGVTGFPPEKIFYLNFIKFVDAFRCHSATRTVISTGPRFWACLVKGWMFLPEIDDPLRTTLLQTLADFFGGMIAHPEASSVEAMVQAAGSVEDLASLILLFVRTTINGPLLGTAIPVTYIHHILLFITSADGCPPRLVGHPSARLGPLIISLCLQDFPSELVSTLLFLCDRWQHDEQAPMVIENCITLLEHMILRLPANVLLSALIDRGLLRALALITLKCGSGTEARRVKLHYQIRSFLHQILPAGLAFYHVVSSFEKSYPALDEIVSQQDFKGSPLSGEWDDFCILAEDRAAVLDEYFSDDYVASKACDNSKCGSIKEADSMAGCCSGCQAFYYCSRECQIADWRAGHREYCDSHEHLLLTQHSANPKLTFKERSFIRMMLLQTYFKMQRSIYAQQVKILAALPADPPPLLFTLFDFCKLPPGVNVEVVGAEPPEVPDCIADIVDPFSDEWVDIASRAESGRGRADLHAVQLLNGLGPHVWIIPLRSGSAAIYEAVRRLADRVRNGEVEGETEILDAVDGILTEHEDVLEIY</sequence>
<keyword evidence="3" id="KW-0862">Zinc</keyword>
<evidence type="ECO:0000259" key="5">
    <source>
        <dbReference type="PROSITE" id="PS50865"/>
    </source>
</evidence>
<comment type="caution">
    <text evidence="6">The sequence shown here is derived from an EMBL/GenBank/DDBJ whole genome shotgun (WGS) entry which is preliminary data.</text>
</comment>
<dbReference type="Pfam" id="PF01753">
    <property type="entry name" value="zf-MYND"/>
    <property type="match status" value="1"/>
</dbReference>
<evidence type="ECO:0000256" key="3">
    <source>
        <dbReference type="ARBA" id="ARBA00022833"/>
    </source>
</evidence>
<keyword evidence="7" id="KW-1185">Reference proteome</keyword>
<dbReference type="PROSITE" id="PS50865">
    <property type="entry name" value="ZF_MYND_2"/>
    <property type="match status" value="1"/>
</dbReference>
<dbReference type="AlphaFoldDB" id="A0AAD7FB46"/>
<keyword evidence="2 4" id="KW-0863">Zinc-finger</keyword>
<keyword evidence="1" id="KW-0479">Metal-binding</keyword>
<reference evidence="6" key="1">
    <citation type="submission" date="2023-03" db="EMBL/GenBank/DDBJ databases">
        <title>Massive genome expansion in bonnet fungi (Mycena s.s.) driven by repeated elements and novel gene families across ecological guilds.</title>
        <authorList>
            <consortium name="Lawrence Berkeley National Laboratory"/>
            <person name="Harder C.B."/>
            <person name="Miyauchi S."/>
            <person name="Viragh M."/>
            <person name="Kuo A."/>
            <person name="Thoen E."/>
            <person name="Andreopoulos B."/>
            <person name="Lu D."/>
            <person name="Skrede I."/>
            <person name="Drula E."/>
            <person name="Henrissat B."/>
            <person name="Morin E."/>
            <person name="Kohler A."/>
            <person name="Barry K."/>
            <person name="LaButti K."/>
            <person name="Morin E."/>
            <person name="Salamov A."/>
            <person name="Lipzen A."/>
            <person name="Mereny Z."/>
            <person name="Hegedus B."/>
            <person name="Baldrian P."/>
            <person name="Stursova M."/>
            <person name="Weitz H."/>
            <person name="Taylor A."/>
            <person name="Grigoriev I.V."/>
            <person name="Nagy L.G."/>
            <person name="Martin F."/>
            <person name="Kauserud H."/>
        </authorList>
    </citation>
    <scope>NUCLEOTIDE SEQUENCE</scope>
    <source>
        <strain evidence="6">9284</strain>
    </source>
</reference>
<evidence type="ECO:0000256" key="2">
    <source>
        <dbReference type="ARBA" id="ARBA00022771"/>
    </source>
</evidence>
<name>A0AAD7FB46_9AGAR</name>
<evidence type="ECO:0000313" key="6">
    <source>
        <dbReference type="EMBL" id="KAJ7609888.1"/>
    </source>
</evidence>
<protein>
    <recommendedName>
        <fullName evidence="5">MYND-type domain-containing protein</fullName>
    </recommendedName>
</protein>